<proteinExistence type="predicted"/>
<organism evidence="1 2">
    <name type="scientific">Scleroderma citrinum Foug A</name>
    <dbReference type="NCBI Taxonomy" id="1036808"/>
    <lineage>
        <taxon>Eukaryota</taxon>
        <taxon>Fungi</taxon>
        <taxon>Dikarya</taxon>
        <taxon>Basidiomycota</taxon>
        <taxon>Agaricomycotina</taxon>
        <taxon>Agaricomycetes</taxon>
        <taxon>Agaricomycetidae</taxon>
        <taxon>Boletales</taxon>
        <taxon>Sclerodermatineae</taxon>
        <taxon>Sclerodermataceae</taxon>
        <taxon>Scleroderma</taxon>
    </lineage>
</organism>
<evidence type="ECO:0000313" key="2">
    <source>
        <dbReference type="Proteomes" id="UP000053989"/>
    </source>
</evidence>
<reference evidence="2" key="2">
    <citation type="submission" date="2015-01" db="EMBL/GenBank/DDBJ databases">
        <title>Evolutionary Origins and Diversification of the Mycorrhizal Mutualists.</title>
        <authorList>
            <consortium name="DOE Joint Genome Institute"/>
            <consortium name="Mycorrhizal Genomics Consortium"/>
            <person name="Kohler A."/>
            <person name="Kuo A."/>
            <person name="Nagy L.G."/>
            <person name="Floudas D."/>
            <person name="Copeland A."/>
            <person name="Barry K.W."/>
            <person name="Cichocki N."/>
            <person name="Veneault-Fourrey C."/>
            <person name="LaButti K."/>
            <person name="Lindquist E.A."/>
            <person name="Lipzen A."/>
            <person name="Lundell T."/>
            <person name="Morin E."/>
            <person name="Murat C."/>
            <person name="Riley R."/>
            <person name="Ohm R."/>
            <person name="Sun H."/>
            <person name="Tunlid A."/>
            <person name="Henrissat B."/>
            <person name="Grigoriev I.V."/>
            <person name="Hibbett D.S."/>
            <person name="Martin F."/>
        </authorList>
    </citation>
    <scope>NUCLEOTIDE SEQUENCE [LARGE SCALE GENOMIC DNA]</scope>
    <source>
        <strain evidence="2">Foug A</strain>
    </source>
</reference>
<keyword evidence="2" id="KW-1185">Reference proteome</keyword>
<protein>
    <submittedName>
        <fullName evidence="1">Uncharacterized protein</fullName>
    </submittedName>
</protein>
<dbReference type="AlphaFoldDB" id="A0A0C2ZKL5"/>
<accession>A0A0C2ZKL5</accession>
<dbReference type="InParanoid" id="A0A0C2ZKL5"/>
<name>A0A0C2ZKL5_9AGAM</name>
<dbReference type="Proteomes" id="UP000053989">
    <property type="component" value="Unassembled WGS sequence"/>
</dbReference>
<reference evidence="1 2" key="1">
    <citation type="submission" date="2014-04" db="EMBL/GenBank/DDBJ databases">
        <authorList>
            <consortium name="DOE Joint Genome Institute"/>
            <person name="Kuo A."/>
            <person name="Kohler A."/>
            <person name="Nagy L.G."/>
            <person name="Floudas D."/>
            <person name="Copeland A."/>
            <person name="Barry K.W."/>
            <person name="Cichocki N."/>
            <person name="Veneault-Fourrey C."/>
            <person name="LaButti K."/>
            <person name="Lindquist E.A."/>
            <person name="Lipzen A."/>
            <person name="Lundell T."/>
            <person name="Morin E."/>
            <person name="Murat C."/>
            <person name="Sun H."/>
            <person name="Tunlid A."/>
            <person name="Henrissat B."/>
            <person name="Grigoriev I.V."/>
            <person name="Hibbett D.S."/>
            <person name="Martin F."/>
            <person name="Nordberg H.P."/>
            <person name="Cantor M.N."/>
            <person name="Hua S.X."/>
        </authorList>
    </citation>
    <scope>NUCLEOTIDE SEQUENCE [LARGE SCALE GENOMIC DNA]</scope>
    <source>
        <strain evidence="1 2">Foug A</strain>
    </source>
</reference>
<evidence type="ECO:0000313" key="1">
    <source>
        <dbReference type="EMBL" id="KIM62108.1"/>
    </source>
</evidence>
<sequence length="100" mass="11778">MTLLQNKKEHHIQKSSGRLFFGIMYCTSLLALDRVCESLLSLLHRIVYPVDHCGNYFTDYRFAPRWRQKLWLMSICWPLQPPTANFRISQVETLCAMVLS</sequence>
<dbReference type="EMBL" id="KN822045">
    <property type="protein sequence ID" value="KIM62108.1"/>
    <property type="molecule type" value="Genomic_DNA"/>
</dbReference>
<gene>
    <name evidence="1" type="ORF">SCLCIDRAFT_846492</name>
</gene>
<dbReference type="HOGENOM" id="CLU_2307719_0_0_1"/>